<dbReference type="InterPro" id="IPR026444">
    <property type="entry name" value="Secre_tail"/>
</dbReference>
<evidence type="ECO:0000313" key="3">
    <source>
        <dbReference type="EMBL" id="MBW7466148.1"/>
    </source>
</evidence>
<evidence type="ECO:0000256" key="1">
    <source>
        <dbReference type="SAM" id="SignalP"/>
    </source>
</evidence>
<feature type="domain" description="Secretion system C-terminal sorting" evidence="2">
    <location>
        <begin position="1884"/>
        <end position="1954"/>
    </location>
</feature>
<dbReference type="Gene3D" id="2.60.40.10">
    <property type="entry name" value="Immunoglobulins"/>
    <property type="match status" value="1"/>
</dbReference>
<gene>
    <name evidence="3" type="ORF">K0O23_03640</name>
</gene>
<dbReference type="NCBIfam" id="TIGR04183">
    <property type="entry name" value="Por_Secre_tail"/>
    <property type="match status" value="1"/>
</dbReference>
<dbReference type="Pfam" id="PF18962">
    <property type="entry name" value="Por_Secre_tail"/>
    <property type="match status" value="1"/>
</dbReference>
<comment type="caution">
    <text evidence="3">The sequence shown here is derived from an EMBL/GenBank/DDBJ whole genome shotgun (WGS) entry which is preliminary data.</text>
</comment>
<dbReference type="EMBL" id="JAHYXK010000002">
    <property type="protein sequence ID" value="MBW7466148.1"/>
    <property type="molecule type" value="Genomic_DNA"/>
</dbReference>
<name>A0ABS7CQU0_9BACT</name>
<accession>A0ABS7CQU0</accession>
<dbReference type="InterPro" id="IPR013783">
    <property type="entry name" value="Ig-like_fold"/>
</dbReference>
<keyword evidence="4" id="KW-1185">Reference proteome</keyword>
<dbReference type="Proteomes" id="UP000813018">
    <property type="component" value="Unassembled WGS sequence"/>
</dbReference>
<sequence>MLLLLMALPICVVQAQTTTSWIGSTNNNDWATASNWSNGVPNATKHVIVGDAAFTGKTLPEVDEISLAECLTLTVGGGTKAAKVLVSTDKGLAVRGNVTILANGEIENEGSDILVEGNWTNNNIYLETIYTKGKSTRAQSVKNPTLTFSGIGKIIGGTSTNNFNNLTVSGSIQLASGINMISLTTTNNSINVQPTLTINGTLDPGAHLVSMPGSTTFVIGAGGTAFVKATTLVNGSSFYANYAIKPTTMYTNSTINYAGNDQVIESAITYGIIRVSGNGTKTLNGNSVVFGAQGTQLAVDAGTLDLGTYTFDRVSSPGGLLTIAPGATLRIGGTNTFPANFVTYTLDPNSTVEYYGTNQTVANHTYGHLILSTSGTKTMPTTAMTVAGNFTSTGAVSYTAGAALNIGGNVTIGSGTTFNGGSATHTVAGNWAANGTFVGNTSTVTMTGNSRTISSTAGTTEFNNLTLNGAGTSITVPTLTVRGNITAPGGLNQVADGTITMQNSSSKSINGSNINFQNLVIDGIVTAGSGFSVNGHFTANAGKSFTASAGTVIMSGASKTIAGAGSMNFWGLRISNATSTTSSLTINSSLAGASALVATAGIVSFGGTSTFGDTHYLYNAAVTGTKMQMLSGSHMYIAGAMTKTGSSTFDVSTTIPSYVYYNSINPQNVLSTNYHHLVLSNTGAKTAGGAVTVNGDITLATGTTFHAGAFVHTVSGNWINNGTFNHDNGTVSFAGGANSSITGATTFHTLALNKTSSSQTVTLNNEVTATNLQMINGDVITGSSKVTLLSNRTGNGWVVGTLTRSHAFVDGTAYAFNGPYAQLYFAAPLDINEVTVVSTSQSINDFTIGTPINRKYTISIPSGTYESVNLQLQYRDAELNGNDESALKLYHYDTGLAKWRTYGRTSLNSTENWVSRTSLASIEGDWTMSSSPSIYTWVGGTNTAWEEVSNWFDVTDGVAMAATSTPLNSDIAIFGEVVPANHPEINSSVSINSLQFKGVGKTDLNLTSGSLSVTNNLTAVGAGSSIVHALSTNGNSLTVGGNLVLNDGSTGNSIALSSSSGSIVVAGNIEHLTEASIALGSGNLTIGGNYNYTSGASFTAGTSTVTYNGTGAQTVAAVAYHHLTINKPNTSTATYTSGTAQTMAGNLTVSGSGSLSLSVPSLDIAGGVSVTGGTLVANSSPIDLKGNWATATTASFLPGTSTVTFSGGAAQTVSATTFNNLTVNKTSTLTTTGNLALNGNLDVQSGTLVMNGHTVNSSTTGRTLQLADGATILTRGTVGFPTNFTTNTLGVNSTVIYDAGSSSIAPVTYGYLTVQGSGTKSLQGNTQVANNMLIDAGAAIGGNTLANLTLAANLQNDGTLNTVRTNLLFTGVGVQLNGNGSTTIDDLTVNAGASLIINKNVRLEGSLTNNGASLDATSAELDFIGADAASITSTSTPISIGNLKITKSNAAVTLGADVVSLQALNINGGTFDMGSRTITKAATTTNTSLTVAAGATLKVGGTNTLPVLDNYTFNQTSNMVYNGGAQTVKAVNYGNLSLENAGTKTLEAGTTGVAGSYTLAGSASADMLVNNSILNFNGTGAQSIPGLYYNSILVSGGSEKTLAANATVANELRLTNGTVLTGTNKFILGNTARVVEDENNYVTGLVEAQRLLGTELETFGDIGLSIDSDIASGMVTVIRETGAVVGLNSNSAKRNFRILPAGTNENLNATITLSYFLHEIGSIQEGNLSVYSTTDDVLWYLQPEENTTRNSTRKTVALTGVNSLTRITLGDRMSPLPVDLGYFKAEKKGQNAILTWTTTNEDDNKGFEVEVSTDGQRYRKIGFVSKGTGTSRVAILYTFTDKEPGKQGTRYYRLRQVDFDGRMRYYGPRALTFDKETGLAVTAYPNPFQTLVSLSIPAEAGGTARIRLYDTAGKVLLEQTRSIESGTNNLVLDTAGKTISAGMYVVTVETGGQLQRLKLMKE</sequence>
<reference evidence="3 4" key="1">
    <citation type="journal article" date="2016" name="Int. J. Syst. Evol. Microbiol.">
        <title>Pontibacter aydingkolensis sp. nov., isolated from soil of a salt lake.</title>
        <authorList>
            <person name="Osman G."/>
            <person name="Zhang T."/>
            <person name="Lou K."/>
            <person name="Gao Y."/>
            <person name="Chang W."/>
            <person name="Lin Q."/>
            <person name="Yang H.M."/>
            <person name="Huo X.D."/>
            <person name="Wang N."/>
        </authorList>
    </citation>
    <scope>NUCLEOTIDE SEQUENCE [LARGE SCALE GENOMIC DNA]</scope>
    <source>
        <strain evidence="3 4">KACC 19255</strain>
    </source>
</reference>
<feature type="signal peptide" evidence="1">
    <location>
        <begin position="1"/>
        <end position="15"/>
    </location>
</feature>
<evidence type="ECO:0000313" key="4">
    <source>
        <dbReference type="Proteomes" id="UP000813018"/>
    </source>
</evidence>
<organism evidence="3 4">
    <name type="scientific">Pontibacter aydingkolensis</name>
    <dbReference type="NCBI Taxonomy" id="1911536"/>
    <lineage>
        <taxon>Bacteria</taxon>
        <taxon>Pseudomonadati</taxon>
        <taxon>Bacteroidota</taxon>
        <taxon>Cytophagia</taxon>
        <taxon>Cytophagales</taxon>
        <taxon>Hymenobacteraceae</taxon>
        <taxon>Pontibacter</taxon>
    </lineage>
</organism>
<keyword evidence="1" id="KW-0732">Signal</keyword>
<feature type="chain" id="PRO_5046977300" evidence="1">
    <location>
        <begin position="16"/>
        <end position="1962"/>
    </location>
</feature>
<protein>
    <submittedName>
        <fullName evidence="3">T9SS type A sorting domain-containing protein</fullName>
    </submittedName>
</protein>
<proteinExistence type="predicted"/>
<dbReference type="RefSeq" id="WP_219876030.1">
    <property type="nucleotide sequence ID" value="NZ_JAHYXK010000002.1"/>
</dbReference>
<evidence type="ECO:0000259" key="2">
    <source>
        <dbReference type="Pfam" id="PF18962"/>
    </source>
</evidence>